<evidence type="ECO:0000313" key="1">
    <source>
        <dbReference type="EMBL" id="MCA9381624.1"/>
    </source>
</evidence>
<reference evidence="1" key="1">
    <citation type="submission" date="2020-04" db="EMBL/GenBank/DDBJ databases">
        <authorList>
            <person name="Zhang T."/>
        </authorList>
    </citation>
    <scope>NUCLEOTIDE SEQUENCE</scope>
    <source>
        <strain evidence="1">HKST-UBA13</strain>
    </source>
</reference>
<dbReference type="EMBL" id="JAGQLJ010000145">
    <property type="protein sequence ID" value="MCA9381624.1"/>
    <property type="molecule type" value="Genomic_DNA"/>
</dbReference>
<dbReference type="AlphaFoldDB" id="A0A955L2C9"/>
<dbReference type="Gene3D" id="1.10.10.60">
    <property type="entry name" value="Homeodomain-like"/>
    <property type="match status" value="1"/>
</dbReference>
<dbReference type="Proteomes" id="UP000775877">
    <property type="component" value="Unassembled WGS sequence"/>
</dbReference>
<proteinExistence type="predicted"/>
<sequence length="105" mass="12303">MRKKFTSEEDNIIINNIKKYPNNLSFSFEVSSKTLTNRSVDSISLRYYKNLKKNHKIFGVGSSLGIVINTKNTVRPPDKTVKQLVIELFKKMTEQEKDEFLREIF</sequence>
<dbReference type="InterPro" id="IPR009057">
    <property type="entry name" value="Homeodomain-like_sf"/>
</dbReference>
<evidence type="ECO:0000313" key="2">
    <source>
        <dbReference type="Proteomes" id="UP000775877"/>
    </source>
</evidence>
<dbReference type="SUPFAM" id="SSF46689">
    <property type="entry name" value="Homeodomain-like"/>
    <property type="match status" value="1"/>
</dbReference>
<comment type="caution">
    <text evidence="1">The sequence shown here is derived from an EMBL/GenBank/DDBJ whole genome shotgun (WGS) entry which is preliminary data.</text>
</comment>
<keyword evidence="1" id="KW-0238">DNA-binding</keyword>
<protein>
    <submittedName>
        <fullName evidence="1">Myb-like DNA-binding domain-containing protein</fullName>
    </submittedName>
</protein>
<name>A0A955L2C9_9BACT</name>
<reference evidence="1" key="2">
    <citation type="journal article" date="2021" name="Microbiome">
        <title>Successional dynamics and alternative stable states in a saline activated sludge microbial community over 9 years.</title>
        <authorList>
            <person name="Wang Y."/>
            <person name="Ye J."/>
            <person name="Ju F."/>
            <person name="Liu L."/>
            <person name="Boyd J.A."/>
            <person name="Deng Y."/>
            <person name="Parks D.H."/>
            <person name="Jiang X."/>
            <person name="Yin X."/>
            <person name="Woodcroft B.J."/>
            <person name="Tyson G.W."/>
            <person name="Hugenholtz P."/>
            <person name="Polz M.F."/>
            <person name="Zhang T."/>
        </authorList>
    </citation>
    <scope>NUCLEOTIDE SEQUENCE</scope>
    <source>
        <strain evidence="1">HKST-UBA13</strain>
    </source>
</reference>
<accession>A0A955L2C9</accession>
<dbReference type="InterPro" id="IPR001005">
    <property type="entry name" value="SANT/Myb"/>
</dbReference>
<dbReference type="GO" id="GO:0003677">
    <property type="term" value="F:DNA binding"/>
    <property type="evidence" value="ECO:0007669"/>
    <property type="project" value="UniProtKB-KW"/>
</dbReference>
<dbReference type="CDD" id="cd00167">
    <property type="entry name" value="SANT"/>
    <property type="match status" value="1"/>
</dbReference>
<organism evidence="1 2">
    <name type="scientific">Candidatus Dojkabacteria bacterium</name>
    <dbReference type="NCBI Taxonomy" id="2099670"/>
    <lineage>
        <taxon>Bacteria</taxon>
        <taxon>Candidatus Dojkabacteria</taxon>
    </lineage>
</organism>
<gene>
    <name evidence="1" type="ORF">KC678_05135</name>
</gene>